<evidence type="ECO:0000256" key="3">
    <source>
        <dbReference type="ARBA" id="ARBA00022691"/>
    </source>
</evidence>
<dbReference type="CDD" id="cd02440">
    <property type="entry name" value="AdoMet_MTases"/>
    <property type="match status" value="1"/>
</dbReference>
<evidence type="ECO:0000313" key="7">
    <source>
        <dbReference type="EMBL" id="PRD66826.1"/>
    </source>
</evidence>
<gene>
    <name evidence="7" type="ORF">C6P64_01430</name>
</gene>
<dbReference type="PANTHER" id="PTHR22807">
    <property type="entry name" value="NOP2 YEAST -RELATED NOL1/NOP2/FMU SUN DOMAIN-CONTAINING"/>
    <property type="match status" value="1"/>
</dbReference>
<dbReference type="SUPFAM" id="SSF53335">
    <property type="entry name" value="S-adenosyl-L-methionine-dependent methyltransferases"/>
    <property type="match status" value="1"/>
</dbReference>
<comment type="similarity">
    <text evidence="5">Belongs to the class I-like SAM-binding methyltransferase superfamily. RsmB/NOP family.</text>
</comment>
<evidence type="ECO:0000256" key="4">
    <source>
        <dbReference type="ARBA" id="ARBA00022884"/>
    </source>
</evidence>
<dbReference type="SUPFAM" id="SSF48013">
    <property type="entry name" value="NusB-like"/>
    <property type="match status" value="1"/>
</dbReference>
<dbReference type="GO" id="GO:0003723">
    <property type="term" value="F:RNA binding"/>
    <property type="evidence" value="ECO:0007669"/>
    <property type="project" value="UniProtKB-UniRule"/>
</dbReference>
<evidence type="ECO:0000259" key="6">
    <source>
        <dbReference type="PROSITE" id="PS51686"/>
    </source>
</evidence>
<dbReference type="InterPro" id="IPR049560">
    <property type="entry name" value="MeTrfase_RsmB-F_NOP2_cat"/>
</dbReference>
<evidence type="ECO:0000313" key="8">
    <source>
        <dbReference type="Proteomes" id="UP000238589"/>
    </source>
</evidence>
<feature type="binding site" evidence="5">
    <location>
        <begin position="259"/>
        <end position="265"/>
    </location>
    <ligand>
        <name>S-adenosyl-L-methionine</name>
        <dbReference type="ChEBI" id="CHEBI:59789"/>
    </ligand>
</feature>
<dbReference type="NCBIfam" id="NF008149">
    <property type="entry name" value="PRK10901.1"/>
    <property type="match status" value="1"/>
</dbReference>
<dbReference type="Gene3D" id="3.40.50.150">
    <property type="entry name" value="Vaccinia Virus protein VP39"/>
    <property type="match status" value="1"/>
</dbReference>
<dbReference type="PRINTS" id="PR02008">
    <property type="entry name" value="RCMTFAMILY"/>
</dbReference>
<feature type="active site" description="Nucleophile" evidence="5">
    <location>
        <position position="379"/>
    </location>
</feature>
<keyword evidence="3 5" id="KW-0949">S-adenosyl-L-methionine</keyword>
<dbReference type="InterPro" id="IPR029063">
    <property type="entry name" value="SAM-dependent_MTases_sf"/>
</dbReference>
<dbReference type="InterPro" id="IPR001678">
    <property type="entry name" value="MeTrfase_RsmB-F_NOP2_dom"/>
</dbReference>
<dbReference type="Gene3D" id="3.30.70.1170">
    <property type="entry name" value="Sun protein, domain 3"/>
    <property type="match status" value="1"/>
</dbReference>
<dbReference type="PANTHER" id="PTHR22807:SF61">
    <property type="entry name" value="NOL1_NOP2_SUN FAMILY PROTEIN _ ANTITERMINATION NUSB DOMAIN-CONTAINING PROTEIN"/>
    <property type="match status" value="1"/>
</dbReference>
<dbReference type="Pfam" id="PF01189">
    <property type="entry name" value="Methyltr_RsmB-F"/>
    <property type="match status" value="1"/>
</dbReference>
<keyword evidence="2 5" id="KW-0808">Transferase</keyword>
<dbReference type="NCBIfam" id="TIGR00563">
    <property type="entry name" value="rsmB"/>
    <property type="match status" value="1"/>
</dbReference>
<reference evidence="7 8" key="1">
    <citation type="submission" date="2018-03" db="EMBL/GenBank/DDBJ databases">
        <title>Comparative genomics illustrates the genes involved in a hyperalkaliphilic mechanisms of Serpentinomonas isolated from highly-alkaline calcium-rich serpentinized springs.</title>
        <authorList>
            <person name="Suzuki S."/>
            <person name="Ishii S."/>
            <person name="Walworth N."/>
            <person name="Bird L."/>
            <person name="Kuenen J.G."/>
            <person name="Nealson K.H."/>
        </authorList>
    </citation>
    <scope>NUCLEOTIDE SEQUENCE [LARGE SCALE GENOMIC DNA]</scope>
    <source>
        <strain evidence="7 8">P1</strain>
    </source>
</reference>
<dbReference type="GO" id="GO:0008649">
    <property type="term" value="F:rRNA methyltransferase activity"/>
    <property type="evidence" value="ECO:0007669"/>
    <property type="project" value="InterPro"/>
</dbReference>
<name>A0A2S9K8N7_9BURK</name>
<dbReference type="PROSITE" id="PS51686">
    <property type="entry name" value="SAM_MT_RSMB_NOP"/>
    <property type="match status" value="1"/>
</dbReference>
<dbReference type="Gene3D" id="1.10.940.10">
    <property type="entry name" value="NusB-like"/>
    <property type="match status" value="1"/>
</dbReference>
<comment type="caution">
    <text evidence="7">The sequence shown here is derived from an EMBL/GenBank/DDBJ whole genome shotgun (WGS) entry which is preliminary data.</text>
</comment>
<feature type="domain" description="SAM-dependent MTase RsmB/NOP-type" evidence="6">
    <location>
        <begin position="167"/>
        <end position="442"/>
    </location>
</feature>
<organism evidence="7 8">
    <name type="scientific">Malikia granosa</name>
    <dbReference type="NCBI Taxonomy" id="263067"/>
    <lineage>
        <taxon>Bacteria</taxon>
        <taxon>Pseudomonadati</taxon>
        <taxon>Pseudomonadota</taxon>
        <taxon>Betaproteobacteria</taxon>
        <taxon>Burkholderiales</taxon>
        <taxon>Comamonadaceae</taxon>
        <taxon>Malikia</taxon>
    </lineage>
</organism>
<keyword evidence="4 5" id="KW-0694">RNA-binding</keyword>
<feature type="binding site" evidence="5">
    <location>
        <position position="281"/>
    </location>
    <ligand>
        <name>S-adenosyl-L-methionine</name>
        <dbReference type="ChEBI" id="CHEBI:59789"/>
    </ligand>
</feature>
<keyword evidence="1 5" id="KW-0489">Methyltransferase</keyword>
<keyword evidence="8" id="KW-1185">Reference proteome</keyword>
<dbReference type="InterPro" id="IPR035926">
    <property type="entry name" value="NusB-like_sf"/>
</dbReference>
<dbReference type="InterPro" id="IPR004573">
    <property type="entry name" value="rRNA_ssu_MeTfrase_B"/>
</dbReference>
<evidence type="ECO:0000256" key="1">
    <source>
        <dbReference type="ARBA" id="ARBA00022603"/>
    </source>
</evidence>
<dbReference type="OrthoDB" id="9810297at2"/>
<dbReference type="Proteomes" id="UP000238589">
    <property type="component" value="Unassembled WGS sequence"/>
</dbReference>
<proteinExistence type="inferred from homology"/>
<protein>
    <submittedName>
        <fullName evidence="7">16S rRNA (Cytosine(967)-C(5))-methyltransferase RsmB</fullName>
    </submittedName>
</protein>
<evidence type="ECO:0000256" key="5">
    <source>
        <dbReference type="PROSITE-ProRule" id="PRU01023"/>
    </source>
</evidence>
<feature type="binding site" evidence="5">
    <location>
        <position position="307"/>
    </location>
    <ligand>
        <name>S-adenosyl-L-methionine</name>
        <dbReference type="ChEBI" id="CHEBI:59789"/>
    </ligand>
</feature>
<dbReference type="RefSeq" id="WP_105746810.1">
    <property type="nucleotide sequence ID" value="NZ_PVLQ01000008.1"/>
</dbReference>
<dbReference type="EMBL" id="PVLQ01000008">
    <property type="protein sequence ID" value="PRD66826.1"/>
    <property type="molecule type" value="Genomic_DNA"/>
</dbReference>
<dbReference type="AlphaFoldDB" id="A0A2S9K8N7"/>
<feature type="binding site" evidence="5">
    <location>
        <position position="326"/>
    </location>
    <ligand>
        <name>S-adenosyl-L-methionine</name>
        <dbReference type="ChEBI" id="CHEBI:59789"/>
    </ligand>
</feature>
<dbReference type="InterPro" id="IPR054728">
    <property type="entry name" value="RsmB-like_ferredoxin"/>
</dbReference>
<dbReference type="Pfam" id="PF22458">
    <property type="entry name" value="RsmF-B_ferredox"/>
    <property type="match status" value="1"/>
</dbReference>
<accession>A0A2S9K8N7</accession>
<evidence type="ECO:0000256" key="2">
    <source>
        <dbReference type="ARBA" id="ARBA00022679"/>
    </source>
</evidence>
<dbReference type="Gene3D" id="1.10.287.730">
    <property type="entry name" value="Helix hairpin bin"/>
    <property type="match status" value="1"/>
</dbReference>
<dbReference type="InterPro" id="IPR023267">
    <property type="entry name" value="RCMT"/>
</dbReference>
<sequence>MNSPIPLSDQLAAAARTLLAVEQGRSLTDALAKTPARLRPGVQALAFHALRHWGEAGVLIGLLAERPPEGAARALLGLALTLLLPQAVGGNVSYAAHTVVDQSVQALAQLKLPAGLAGFVNACLRRYLREQDELLRQASEDAQARWNHPFWWVQRVRRDHPQHWQAILAANNRPAPMVLRVNRRRVGRDDYLQALLAQGLQAEPVGRDGIALAQAVAVERLPGWEQGHCSVQDLAAQLAAPLLLDGAELPAGARVLDACAAPGGKTAHLLECAELDLLALDVDPQRCERIRDNLQRLGLQAEVRPADAADTARWWDGRAFAAILLDAPCTASGIVRRHPDVRWLRRPGDIAQLAAQQLRLLEALWPTLGAGGRLLYCTCSVFKAEGEQQMRDFLQRHPDARLLPSPGHLMPGEPADAWLSGSVGPDSLAGMDGFFYALLLKRPAD</sequence>